<gene>
    <name evidence="2" type="ORF">EOS_16710</name>
</gene>
<dbReference type="Gene3D" id="3.30.420.10">
    <property type="entry name" value="Ribonuclease H-like superfamily/Ribonuclease H"/>
    <property type="match status" value="1"/>
</dbReference>
<feature type="domain" description="Tc1-like transposase DDE" evidence="1">
    <location>
        <begin position="9"/>
        <end position="127"/>
    </location>
</feature>
<name>A0A0J1CWY4_9BURK</name>
<accession>A0A0J1CWY4</accession>
<evidence type="ECO:0000259" key="1">
    <source>
        <dbReference type="Pfam" id="PF13358"/>
    </source>
</evidence>
<dbReference type="InterPro" id="IPR047655">
    <property type="entry name" value="Transpos_IS630-like"/>
</dbReference>
<comment type="caution">
    <text evidence="2">The sequence shown here is derived from an EMBL/GenBank/DDBJ whole genome shotgun (WGS) entry which is preliminary data.</text>
</comment>
<organism evidence="2 3">
    <name type="scientific">Caballeronia mineralivorans PML1(12)</name>
    <dbReference type="NCBI Taxonomy" id="908627"/>
    <lineage>
        <taxon>Bacteria</taxon>
        <taxon>Pseudomonadati</taxon>
        <taxon>Pseudomonadota</taxon>
        <taxon>Betaproteobacteria</taxon>
        <taxon>Burkholderiales</taxon>
        <taxon>Burkholderiaceae</taxon>
        <taxon>Caballeronia</taxon>
    </lineage>
</organism>
<keyword evidence="3" id="KW-1185">Reference proteome</keyword>
<dbReference type="GO" id="GO:0003676">
    <property type="term" value="F:nucleic acid binding"/>
    <property type="evidence" value="ECO:0007669"/>
    <property type="project" value="InterPro"/>
</dbReference>
<sequence>MWVAPEVRDPVLMHAPTRKSVACFGAVSLSTGRFVWQVCPVFNAETFVSFLRRLLRHRRRGKRIVVVLDNAKYHHANMLKPLLRKYRRDLTLLFLPPYSPQLAPIERVWKLTRRLALHNRYFATLAEVLSAVEACFRHWIGPNEVLRRLCCII</sequence>
<evidence type="ECO:0000313" key="2">
    <source>
        <dbReference type="EMBL" id="KLU25075.1"/>
    </source>
</evidence>
<dbReference type="AlphaFoldDB" id="A0A0J1CWY4"/>
<dbReference type="InterPro" id="IPR038717">
    <property type="entry name" value="Tc1-like_DDE_dom"/>
</dbReference>
<dbReference type="SUPFAM" id="SSF53098">
    <property type="entry name" value="Ribonuclease H-like"/>
    <property type="match status" value="1"/>
</dbReference>
<dbReference type="PATRIC" id="fig|908627.4.peg.3741"/>
<dbReference type="NCBIfam" id="NF033545">
    <property type="entry name" value="transpos_IS630"/>
    <property type="match status" value="1"/>
</dbReference>
<dbReference type="InterPro" id="IPR036397">
    <property type="entry name" value="RNaseH_sf"/>
</dbReference>
<dbReference type="Proteomes" id="UP000035963">
    <property type="component" value="Unassembled WGS sequence"/>
</dbReference>
<dbReference type="PANTHER" id="PTHR46564:SF1">
    <property type="entry name" value="TRANSPOSASE"/>
    <property type="match status" value="1"/>
</dbReference>
<proteinExistence type="predicted"/>
<dbReference type="EMBL" id="AEJF01000107">
    <property type="protein sequence ID" value="KLU25075.1"/>
    <property type="molecule type" value="Genomic_DNA"/>
</dbReference>
<dbReference type="Pfam" id="PF13358">
    <property type="entry name" value="DDE_3"/>
    <property type="match status" value="1"/>
</dbReference>
<reference evidence="2 3" key="1">
    <citation type="journal article" date="2015" name="Genome Announc.">
        <title>Draft Genome Sequence of Burkholderia sp. Strain PML1(12), an Ectomycorrhizosphere-Inhabiting Bacterium with Effective Mineral-Weathering Ability.</title>
        <authorList>
            <person name="Uroz S."/>
            <person name="Oger P."/>
        </authorList>
    </citation>
    <scope>NUCLEOTIDE SEQUENCE [LARGE SCALE GENOMIC DNA]</scope>
    <source>
        <strain evidence="3">PML1(12)</strain>
    </source>
</reference>
<dbReference type="PANTHER" id="PTHR46564">
    <property type="entry name" value="TRANSPOSASE"/>
    <property type="match status" value="1"/>
</dbReference>
<evidence type="ECO:0000313" key="3">
    <source>
        <dbReference type="Proteomes" id="UP000035963"/>
    </source>
</evidence>
<dbReference type="InterPro" id="IPR012337">
    <property type="entry name" value="RNaseH-like_sf"/>
</dbReference>
<protein>
    <recommendedName>
        <fullName evidence="1">Tc1-like transposase DDE domain-containing protein</fullName>
    </recommendedName>
</protein>